<accession>A0ACC1PK79</accession>
<evidence type="ECO:0000313" key="2">
    <source>
        <dbReference type="Proteomes" id="UP001143856"/>
    </source>
</evidence>
<keyword evidence="2" id="KW-1185">Reference proteome</keyword>
<organism evidence="1 2">
    <name type="scientific">Xylaria curta</name>
    <dbReference type="NCBI Taxonomy" id="42375"/>
    <lineage>
        <taxon>Eukaryota</taxon>
        <taxon>Fungi</taxon>
        <taxon>Dikarya</taxon>
        <taxon>Ascomycota</taxon>
        <taxon>Pezizomycotina</taxon>
        <taxon>Sordariomycetes</taxon>
        <taxon>Xylariomycetidae</taxon>
        <taxon>Xylariales</taxon>
        <taxon>Xylariaceae</taxon>
        <taxon>Xylaria</taxon>
    </lineage>
</organism>
<protein>
    <submittedName>
        <fullName evidence="1">Uncharacterized protein</fullName>
    </submittedName>
</protein>
<reference evidence="1" key="1">
    <citation type="submission" date="2022-10" db="EMBL/GenBank/DDBJ databases">
        <title>Genome Sequence of Xylaria curta.</title>
        <authorList>
            <person name="Buettner E."/>
        </authorList>
    </citation>
    <scope>NUCLEOTIDE SEQUENCE</scope>
    <source>
        <strain evidence="1">Babe10</strain>
    </source>
</reference>
<name>A0ACC1PK79_9PEZI</name>
<proteinExistence type="predicted"/>
<dbReference type="EMBL" id="JAPDGR010000186">
    <property type="protein sequence ID" value="KAJ2994096.1"/>
    <property type="molecule type" value="Genomic_DNA"/>
</dbReference>
<comment type="caution">
    <text evidence="1">The sequence shown here is derived from an EMBL/GenBank/DDBJ whole genome shotgun (WGS) entry which is preliminary data.</text>
</comment>
<dbReference type="Proteomes" id="UP001143856">
    <property type="component" value="Unassembled WGS sequence"/>
</dbReference>
<sequence>MSSESSASSFDEINPNLGVLSTPCTSTPSFPVTFAINYQGISVELSLTESDASHLENHKRAFPAILGSPDSLESSSGIKAPKSGAALAFRFLDYLSVCRVPLGILARIFYAVQSALIKGEEIHTFIDGLPDDLKTRQSVLRTYIVLLSKLSCPIPSGSSALLAAARRGECSILIAFGGQSSNNSACVDDLRELYSLYQPLVETLVTSLASVLHSLSQQPKPRAFYQGREIDVSRWLGDSSTQPDRAFLAGSAVSFPIIGVTGLLHYCIMCKMLGKTPGELGQLLSGVAGHSQGIVVAAAVARSHSWESFFTHSRWVVELLFWIGYESQMATPQSPLSREMVDASVRDGDGVPSFMLSVRGMSRESLTDIISANNRHLPQHQKLYLSLTNSHNNHVVTGPPTSLRGLVSRLHELCAPNDLDQSRIPHSRRRPVVDLQFLPISCPFHSPYLSTAADRVKARLAGFWSEPATIGDLLIPIMDSENGVDMRKTYTAETPLTNLLVDKIATKVVDWPKSLQRETDRPSHIITLGTGRFSKLALQNVDGYGIRVIDGARMRYASSMSIGSRAEIFARSLSVLNLSPVPWEEQFRPRLMTGPHDAHVVETRLSSVLKSYPIITAGMTPTTACCDLVSAVTRAGYHVELAGGGYHSPESLEKAIETVASNIPLGRGITCNVIYVDPKSIAFSIPLIRRLILRGVPIEGLTIGAGVPSLDVAANYIQTLGLRHISFKPGSIGAIKEVIKIATKYPSFPIILQWTGGRGGGHHSSEDFHEPLLAMYSEIRRCQNLYLVVGSGFGDGASILPYLTGSWSLQFGRPAMPCDGILLGSRMMVATEARTSPGVKRLLVASPGVNDAEWEKSYLQPDTAVGGVLTVISEMGQPIHKLATRGVRLWKELDDTVFNLPKSERKSTLVKRKAEIIRRLNADFTKPWFGKNADGLPADLEEMTYGEVLARLIKLMYVSHQRRWIDPSYCQLVSDFAVRSLERFGSGDFDPGWFTAPENLVREVAKACPNITIQLIHPEDARFFIQSCKQRGRKPVNFVVALDDDFEHWFKKDSLWQSEDLDAVVDQDPERVCILQSPVSVRYSTRDDQSSKEILDEIHSDIVAMMQATKEHDMKDEVLPSVVASSSLATAQNIIINDTSVGIALQPAPGQDLPSQDIWLECLKSYACTSILALVREDSLFEASSKRRRSNYLRHILGPQHGFSLVLSHYSTRACLCDETTGQTIVNVEVDSSGRIRVEFAHRDPAARPKMATLTFEWEYSKQTGLIDCTEDRDRRIQDFYAHLWLGQEQTTRVERLDDKFIAKEFVLTQQLRDSLHLVVSHAFLGASPASPTTVLPLESAVIAAWDVIVRPLLVSDLQGDLIRLVHQSINVEYVPDAPLMEIGETVTSESSIRSATIEPSGKSIEVEARIMQRGRPIATVTSVFFIRGTFDASQPTFKSVEEPLFELEVDSSIYEAVLRDLEWFRLNDTSVSLVGKSLLIQVHTHSQRAGQNSASNLKIRGTIKEKVWSGRQRNLGSVVFEKDGCHGNPVLDFLRRKGRIVNEMIPLTSPECASEIAVTAPSHTHLYTQVSGDCNPIHASPVFAALAELPGPIMHGMYTAAVCRKAVEDCVAPGQPKRLRRLFTSFVGIVRPGDNLQVAISHIAMKNGRMIFQVVARNEDSGEEVLRGEAEVDQPSTAYLFTGQGSQSTGMGMGLYESSSVAKAVYDEMDRHIMNLYGFSILNIIRKNPKEITIHFRGPKGQKILANYLEMGTEITTSDGERRFVPLIPGLSLESLSYTFSEDRGLLFSTQFAQPAIILVEKATMDHLRSKGLVPEGAQFAGHSLGEHGALACMVPFLDFKDMLRTAFYRGLMMQFAIPRDIDGRTGYGMMAANPGRVGQHFGVGALKTLVNHIAQESGELLEIVNLNVEGDQYVCAGHIRNLSCLTEILNAISERKVSQESIEAYMSASPMAPTTFGHTIKQYILRSSELPLNVEIPRGKATVPLSGIDVPFHSTRMRCWIPSFRQHFQQRINPDDIDPEQLTGRFVPNVMGKPFSLDIPYLQEAAQITGSVILEGLVSQISGAHSNANDGVTMVSCQ</sequence>
<evidence type="ECO:0000313" key="1">
    <source>
        <dbReference type="EMBL" id="KAJ2994096.1"/>
    </source>
</evidence>
<gene>
    <name evidence="1" type="ORF">NUW58_g1648</name>
</gene>